<dbReference type="GO" id="GO:0004803">
    <property type="term" value="F:transposase activity"/>
    <property type="evidence" value="ECO:0007669"/>
    <property type="project" value="InterPro"/>
</dbReference>
<accession>A0AA36UXK5</accession>
<keyword evidence="4" id="KW-0238">DNA-binding</keyword>
<protein>
    <submittedName>
        <fullName evidence="8">IS30 family transposase</fullName>
    </submittedName>
</protein>
<dbReference type="InterPro" id="IPR051917">
    <property type="entry name" value="Transposase-Integrase"/>
</dbReference>
<dbReference type="AlphaFoldDB" id="A0AA36UXK5"/>
<evidence type="ECO:0000256" key="4">
    <source>
        <dbReference type="ARBA" id="ARBA00023125"/>
    </source>
</evidence>
<sequence>MNYTHLTENERYMMSALRKQGISVVNIAKELGRHKSTIYREFKRNSRYNAYRPNPSYQPARAQQRARNRLSRSRRNKRYTKHDFKIIDALIMLDWSPDQIVGYCRLHGYPVMSHELIYQHIWTDKANGGMLWKHLRQSPKQRRKRYNAKDSRGRIAAKRHITERPKQAELRLEPGHWEIDTVIGRGTKHCIVTLVDRMTGYTYIGQLDDRTTVSLNARMTEIVTRSNLPFRTITADNGTEFNQYQEIENKHKCLFYFATPYHSWERGTNENTNGLIRQYLPKKTSMAHVTQRLCSQIAYKLNNRPRQRLGYKTPTEYIYEQLL</sequence>
<comment type="caution">
    <text evidence="8">The sequence shown here is derived from an EMBL/GenBank/DDBJ whole genome shotgun (WGS) entry which is preliminary data.</text>
</comment>
<evidence type="ECO:0000256" key="5">
    <source>
        <dbReference type="ARBA" id="ARBA00023172"/>
    </source>
</evidence>
<dbReference type="GO" id="GO:0005829">
    <property type="term" value="C:cytosol"/>
    <property type="evidence" value="ECO:0007669"/>
    <property type="project" value="TreeGrafter"/>
</dbReference>
<name>A0AA36UXK5_VIBAL</name>
<dbReference type="Gene3D" id="1.10.10.60">
    <property type="entry name" value="Homeodomain-like"/>
    <property type="match status" value="1"/>
</dbReference>
<dbReference type="Proteomes" id="UP000714625">
    <property type="component" value="Unassembled WGS sequence"/>
</dbReference>
<dbReference type="PANTHER" id="PTHR10948:SF23">
    <property type="entry name" value="TRANSPOSASE INSI FOR INSERTION SEQUENCE ELEMENT IS30A-RELATED"/>
    <property type="match status" value="1"/>
</dbReference>
<feature type="domain" description="Integrase catalytic" evidence="7">
    <location>
        <begin position="170"/>
        <end position="322"/>
    </location>
</feature>
<dbReference type="Pfam" id="PF00665">
    <property type="entry name" value="rve"/>
    <property type="match status" value="1"/>
</dbReference>
<evidence type="ECO:0000313" key="8">
    <source>
        <dbReference type="EMBL" id="EGQ9138280.1"/>
    </source>
</evidence>
<evidence type="ECO:0000256" key="3">
    <source>
        <dbReference type="ARBA" id="ARBA00022578"/>
    </source>
</evidence>
<proteinExistence type="inferred from homology"/>
<dbReference type="InterPro" id="IPR001584">
    <property type="entry name" value="Integrase_cat-core"/>
</dbReference>
<feature type="region of interest" description="Disordered" evidence="6">
    <location>
        <begin position="49"/>
        <end position="76"/>
    </location>
</feature>
<evidence type="ECO:0000256" key="2">
    <source>
        <dbReference type="ARBA" id="ARBA00006363"/>
    </source>
</evidence>
<keyword evidence="3" id="KW-0815">Transposition</keyword>
<dbReference type="EMBL" id="AAXMUW010000118">
    <property type="protein sequence ID" value="EGQ9138280.1"/>
    <property type="molecule type" value="Genomic_DNA"/>
</dbReference>
<evidence type="ECO:0000256" key="1">
    <source>
        <dbReference type="ARBA" id="ARBA00002190"/>
    </source>
</evidence>
<comment type="function">
    <text evidence="1">Required for the transposition of the insertion element.</text>
</comment>
<dbReference type="GO" id="GO:0006313">
    <property type="term" value="P:DNA transposition"/>
    <property type="evidence" value="ECO:0007669"/>
    <property type="project" value="InterPro"/>
</dbReference>
<feature type="compositionally biased region" description="Basic residues" evidence="6">
    <location>
        <begin position="64"/>
        <end position="76"/>
    </location>
</feature>
<dbReference type="NCBIfam" id="NF033563">
    <property type="entry name" value="transpos_IS30"/>
    <property type="match status" value="1"/>
</dbReference>
<dbReference type="InterPro" id="IPR053392">
    <property type="entry name" value="Transposase_IS30-like"/>
</dbReference>
<dbReference type="InterPro" id="IPR012337">
    <property type="entry name" value="RNaseH-like_sf"/>
</dbReference>
<dbReference type="InterPro" id="IPR001598">
    <property type="entry name" value="Transposase_IS30_CS"/>
</dbReference>
<dbReference type="GO" id="GO:0003677">
    <property type="term" value="F:DNA binding"/>
    <property type="evidence" value="ECO:0007669"/>
    <property type="project" value="UniProtKB-KW"/>
</dbReference>
<dbReference type="SUPFAM" id="SSF53098">
    <property type="entry name" value="Ribonuclease H-like"/>
    <property type="match status" value="1"/>
</dbReference>
<comment type="similarity">
    <text evidence="2">Belongs to the transposase IS30 family.</text>
</comment>
<dbReference type="PROSITE" id="PS50994">
    <property type="entry name" value="INTEGRASE"/>
    <property type="match status" value="1"/>
</dbReference>
<dbReference type="RefSeq" id="WP_050550131.1">
    <property type="nucleotide sequence ID" value="NZ_CP013484.1"/>
</dbReference>
<organism evidence="8 9">
    <name type="scientific">Vibrio alginolyticus</name>
    <dbReference type="NCBI Taxonomy" id="663"/>
    <lineage>
        <taxon>Bacteria</taxon>
        <taxon>Pseudomonadati</taxon>
        <taxon>Pseudomonadota</taxon>
        <taxon>Gammaproteobacteria</taxon>
        <taxon>Vibrionales</taxon>
        <taxon>Vibrionaceae</taxon>
        <taxon>Vibrio</taxon>
    </lineage>
</organism>
<reference evidence="8" key="1">
    <citation type="submission" date="2019-11" db="EMBL/GenBank/DDBJ databases">
        <authorList>
            <consortium name="PulseNet: The National Subtyping Network for Foodborne Disease Surveillance"/>
            <person name="Tarr C.L."/>
            <person name="Trees E."/>
            <person name="Katz L.S."/>
            <person name="Carleton-Romer H.A."/>
            <person name="Stroika S."/>
            <person name="Kucerova Z."/>
            <person name="Roache K.F."/>
            <person name="Sabol A.L."/>
            <person name="Besser J."/>
            <person name="Gerner-Smidt P."/>
        </authorList>
    </citation>
    <scope>NUCLEOTIDE SEQUENCE</scope>
    <source>
        <strain evidence="8">PNUSAV001129</strain>
    </source>
</reference>
<gene>
    <name evidence="8" type="ORF">GHY86_24605</name>
</gene>
<evidence type="ECO:0000256" key="6">
    <source>
        <dbReference type="SAM" id="MobiDB-lite"/>
    </source>
</evidence>
<dbReference type="GO" id="GO:0015074">
    <property type="term" value="P:DNA integration"/>
    <property type="evidence" value="ECO:0007669"/>
    <property type="project" value="InterPro"/>
</dbReference>
<dbReference type="Pfam" id="PF13936">
    <property type="entry name" value="HTH_38"/>
    <property type="match status" value="1"/>
</dbReference>
<dbReference type="InterPro" id="IPR036397">
    <property type="entry name" value="RNaseH_sf"/>
</dbReference>
<dbReference type="PROSITE" id="PS01043">
    <property type="entry name" value="TRANSPOSASE_IS30"/>
    <property type="match status" value="1"/>
</dbReference>
<evidence type="ECO:0000259" key="7">
    <source>
        <dbReference type="PROSITE" id="PS50994"/>
    </source>
</evidence>
<dbReference type="InterPro" id="IPR025246">
    <property type="entry name" value="IS30-like_HTH"/>
</dbReference>
<dbReference type="PANTHER" id="PTHR10948">
    <property type="entry name" value="TRANSPOSASE"/>
    <property type="match status" value="1"/>
</dbReference>
<dbReference type="Gene3D" id="3.30.420.10">
    <property type="entry name" value="Ribonuclease H-like superfamily/Ribonuclease H"/>
    <property type="match status" value="1"/>
</dbReference>
<evidence type="ECO:0000313" key="9">
    <source>
        <dbReference type="Proteomes" id="UP000714625"/>
    </source>
</evidence>
<keyword evidence="5" id="KW-0233">DNA recombination</keyword>